<evidence type="ECO:0000313" key="2">
    <source>
        <dbReference type="EMBL" id="GDY75388.1"/>
    </source>
</evidence>
<dbReference type="EMBL" id="BJHY01000001">
    <property type="protein sequence ID" value="GDY75388.1"/>
    <property type="molecule type" value="Genomic_DNA"/>
</dbReference>
<proteinExistence type="predicted"/>
<dbReference type="PANTHER" id="PTHR34613:SF1">
    <property type="entry name" value="SLL6017 PROTEIN"/>
    <property type="match status" value="1"/>
</dbReference>
<sequence>MNVPSPPERVIPSRRPDLRSKIPLGSATVLEVGLENAPARKKWRELMAVITNFPGRGTSIEETYLGGKADGKAEGKAEGVLRVLKRRGIPVPDEVRQRVSDCADPDTLDRWLDQAVTVSDAEDLFAEDPKDVPDQA</sequence>
<evidence type="ECO:0008006" key="5">
    <source>
        <dbReference type="Google" id="ProtNLM"/>
    </source>
</evidence>
<reference evidence="1 4" key="2">
    <citation type="submission" date="2019-04" db="EMBL/GenBank/DDBJ databases">
        <title>Draft genome sequences of Streptomyces avermitilis NBRC 14893.</title>
        <authorList>
            <person name="Komaki H."/>
            <person name="Tamura T."/>
            <person name="Hosoyama A."/>
        </authorList>
    </citation>
    <scope>NUCLEOTIDE SEQUENCE [LARGE SCALE GENOMIC DNA]</scope>
    <source>
        <strain evidence="1 4">NBRC 14893</strain>
    </source>
</reference>
<evidence type="ECO:0000313" key="4">
    <source>
        <dbReference type="Proteomes" id="UP000302139"/>
    </source>
</evidence>
<organism evidence="1 4">
    <name type="scientific">Streptomyces avermitilis</name>
    <dbReference type="NCBI Taxonomy" id="33903"/>
    <lineage>
        <taxon>Bacteria</taxon>
        <taxon>Bacillati</taxon>
        <taxon>Actinomycetota</taxon>
        <taxon>Actinomycetes</taxon>
        <taxon>Kitasatosporales</taxon>
        <taxon>Streptomycetaceae</taxon>
        <taxon>Streptomyces</taxon>
    </lineage>
</organism>
<dbReference type="Proteomes" id="UP000299211">
    <property type="component" value="Unassembled WGS sequence"/>
</dbReference>
<dbReference type="STRING" id="33903.AQJ43_20105"/>
<dbReference type="PANTHER" id="PTHR34613">
    <property type="entry name" value="SLL0800 PROTEIN"/>
    <property type="match status" value="1"/>
</dbReference>
<name>A0A4D4LS86_STRAX</name>
<accession>A0A4D4LS86</accession>
<dbReference type="AlphaFoldDB" id="A0A4D4LS86"/>
<reference evidence="2 3" key="1">
    <citation type="submission" date="2019-04" db="EMBL/GenBank/DDBJ databases">
        <title>Draft genome sequences of Streptomyces avermitilis ATCC 31267.</title>
        <authorList>
            <person name="Komaki H."/>
            <person name="Tamura T."/>
            <person name="Hosoyama A."/>
        </authorList>
    </citation>
    <scope>NUCLEOTIDE SEQUENCE [LARGE SCALE GENOMIC DNA]</scope>
    <source>
        <strain evidence="2 3">ATCC 31267</strain>
    </source>
</reference>
<comment type="caution">
    <text evidence="1">The sequence shown here is derived from an EMBL/GenBank/DDBJ whole genome shotgun (WGS) entry which is preliminary data.</text>
</comment>
<dbReference type="EMBL" id="BJHX01000001">
    <property type="protein sequence ID" value="GDY64441.1"/>
    <property type="molecule type" value="Genomic_DNA"/>
</dbReference>
<gene>
    <name evidence="1" type="ORF">SAV14893_038340</name>
    <name evidence="2" type="ORF">SAV31267_048730</name>
</gene>
<evidence type="ECO:0000313" key="3">
    <source>
        <dbReference type="Proteomes" id="UP000299211"/>
    </source>
</evidence>
<dbReference type="Proteomes" id="UP000302139">
    <property type="component" value="Unassembled WGS sequence"/>
</dbReference>
<evidence type="ECO:0000313" key="1">
    <source>
        <dbReference type="EMBL" id="GDY64441.1"/>
    </source>
</evidence>
<protein>
    <recommendedName>
        <fullName evidence="5">DUF4351 domain-containing protein</fullName>
    </recommendedName>
</protein>